<dbReference type="Proteomes" id="UP001500167">
    <property type="component" value="Unassembled WGS sequence"/>
</dbReference>
<keyword evidence="1" id="KW-0732">Signal</keyword>
<name>A0ABP8A5G8_9SPHI</name>
<accession>A0ABP8A5G8</accession>
<feature type="chain" id="PRO_5045314572" evidence="1">
    <location>
        <begin position="30"/>
        <end position="297"/>
    </location>
</feature>
<feature type="signal peptide" evidence="1">
    <location>
        <begin position="1"/>
        <end position="29"/>
    </location>
</feature>
<evidence type="ECO:0000313" key="3">
    <source>
        <dbReference type="Proteomes" id="UP001500167"/>
    </source>
</evidence>
<evidence type="ECO:0000256" key="1">
    <source>
        <dbReference type="SAM" id="SignalP"/>
    </source>
</evidence>
<sequence>MGIGHKKYDMRKKITAFMSMFLLCVFAFGQDTQKTKPQIKTEEITYHGIAGRPINRIDMQGLDQYKEYNLDGTVSNIYIVEFDKSKNKNNYNLNERYIYEKGKLCKIELIGTVTGDKYGEILFSYNEQKQLTKKIENRYEGNRLNLNQFSAYTDYFYNENDETVKRYEYDETKKEFLLVSIVTKIYDRNKNMIQEKTDNFDGNISGVVDIRYDNSNKPIELNSSYFKETKNYKCNSHGDIEEEKSRSEESPTIQSSTYSYIYDNYENWVEQKQIIKRNPKDEFEGGILIKRKIEYYE</sequence>
<keyword evidence="3" id="KW-1185">Reference proteome</keyword>
<protein>
    <submittedName>
        <fullName evidence="2">Uncharacterized protein</fullName>
    </submittedName>
</protein>
<organism evidence="2 3">
    <name type="scientific">Sphingobacterium ginsenosidimutans</name>
    <dbReference type="NCBI Taxonomy" id="687845"/>
    <lineage>
        <taxon>Bacteria</taxon>
        <taxon>Pseudomonadati</taxon>
        <taxon>Bacteroidota</taxon>
        <taxon>Sphingobacteriia</taxon>
        <taxon>Sphingobacteriales</taxon>
        <taxon>Sphingobacteriaceae</taxon>
        <taxon>Sphingobacterium</taxon>
    </lineage>
</organism>
<reference evidence="3" key="1">
    <citation type="journal article" date="2019" name="Int. J. Syst. Evol. Microbiol.">
        <title>The Global Catalogue of Microorganisms (GCM) 10K type strain sequencing project: providing services to taxonomists for standard genome sequencing and annotation.</title>
        <authorList>
            <consortium name="The Broad Institute Genomics Platform"/>
            <consortium name="The Broad Institute Genome Sequencing Center for Infectious Disease"/>
            <person name="Wu L."/>
            <person name="Ma J."/>
        </authorList>
    </citation>
    <scope>NUCLEOTIDE SEQUENCE [LARGE SCALE GENOMIC DNA]</scope>
    <source>
        <strain evidence="3">JCM 16722</strain>
    </source>
</reference>
<dbReference type="EMBL" id="BAAAZK010000007">
    <property type="protein sequence ID" value="GAA4178320.1"/>
    <property type="molecule type" value="Genomic_DNA"/>
</dbReference>
<proteinExistence type="predicted"/>
<comment type="caution">
    <text evidence="2">The sequence shown here is derived from an EMBL/GenBank/DDBJ whole genome shotgun (WGS) entry which is preliminary data.</text>
</comment>
<gene>
    <name evidence="2" type="ORF">GCM10022218_28690</name>
</gene>
<evidence type="ECO:0000313" key="2">
    <source>
        <dbReference type="EMBL" id="GAA4178320.1"/>
    </source>
</evidence>